<dbReference type="CDD" id="cd09111">
    <property type="entry name" value="PLDc_ymdC_like_1"/>
    <property type="match status" value="1"/>
</dbReference>
<proteinExistence type="predicted"/>
<dbReference type="Gene3D" id="3.30.870.10">
    <property type="entry name" value="Endonuclease Chain A"/>
    <property type="match status" value="2"/>
</dbReference>
<evidence type="ECO:0000256" key="2">
    <source>
        <dbReference type="ARBA" id="ARBA00004613"/>
    </source>
</evidence>
<dbReference type="CDD" id="cd09113">
    <property type="entry name" value="PLDc_ymdC_like_2"/>
    <property type="match status" value="1"/>
</dbReference>
<keyword evidence="4" id="KW-0964">Secreted</keyword>
<evidence type="ECO:0000313" key="7">
    <source>
        <dbReference type="EMBL" id="EAU45905.1"/>
    </source>
</evidence>
<dbReference type="HOGENOM" id="CLU_026287_0_0_5"/>
<dbReference type="EMBL" id="AATQ01000020">
    <property type="protein sequence ID" value="EAU45905.1"/>
    <property type="molecule type" value="Genomic_DNA"/>
</dbReference>
<comment type="subcellular location">
    <subcellularLocation>
        <location evidence="2">Secreted</location>
    </subcellularLocation>
</comment>
<dbReference type="InterPro" id="IPR001736">
    <property type="entry name" value="PLipase_D/transphosphatidylase"/>
</dbReference>
<dbReference type="GO" id="GO:0032049">
    <property type="term" value="P:cardiolipin biosynthetic process"/>
    <property type="evidence" value="ECO:0007669"/>
    <property type="project" value="UniProtKB-ARBA"/>
</dbReference>
<evidence type="ECO:0000313" key="8">
    <source>
        <dbReference type="Proteomes" id="UP000006230"/>
    </source>
</evidence>
<name>Q0FNZ8_SALBH</name>
<evidence type="ECO:0000256" key="3">
    <source>
        <dbReference type="ARBA" id="ARBA00018392"/>
    </source>
</evidence>
<dbReference type="Proteomes" id="UP000006230">
    <property type="component" value="Unassembled WGS sequence"/>
</dbReference>
<protein>
    <recommendedName>
        <fullName evidence="3">Phospholipase D</fullName>
    </recommendedName>
    <alternativeName>
        <fullName evidence="5">Choline phosphatase</fullName>
    </alternativeName>
</protein>
<dbReference type="SUPFAM" id="SSF56024">
    <property type="entry name" value="Phospholipase D/nuclease"/>
    <property type="match status" value="2"/>
</dbReference>
<evidence type="ECO:0000259" key="6">
    <source>
        <dbReference type="PROSITE" id="PS50035"/>
    </source>
</evidence>
<dbReference type="PANTHER" id="PTHR21248:SF12">
    <property type="entry name" value="CARDIOLIPIN SYNTHASE C"/>
    <property type="match status" value="1"/>
</dbReference>
<keyword evidence="8" id="KW-1185">Reference proteome</keyword>
<gene>
    <name evidence="7" type="ORF">R2601_21582</name>
</gene>
<sequence>MGNTIMTATAGAAGAGRRGLWLMAGLVALALLSGCAAPWRADYPRQHSVAFAQSADTRLARQVRALGDPGDGRSGVALVSDGPTALSLRLGLTGRAERSIDAQYYLLHDDPSGHLFVGQLMRAADRGVRVRLLLDDMDAAAYDDILTALARHPNVQIRLFNPFPRGLARPVVTALEFLRVNRRMHNKSMTFDNVVTLVGGRNIGDEYFAAKDESNYNDLDLLAAGPVAAEVSRQFDAYWNSDKAVPVAAVSDDGMSLAAARERLERRMRAALHTPYGEALEAGREAFLPGAETRLDWVPARVIADPVEKSSRRARSSDTVTGQILPYITGAQEELFVSSAYFVPLRQGVDLLGGLADRGVEVTVLTNSMDSTDVLSVYGHYALWRNALLRRDVALWELRADSARPDRDRLGLGASQSSLHTKAFAIDRRHLFVGSFNWDPRSVWINTEMGILIDSPALATEATVLFRKTLVENAYRVTLNDEGDLLWEERRDARTLVLHRGEPIDSHWRAFMSRVYALLPIGGQL</sequence>
<dbReference type="Pfam" id="PF13091">
    <property type="entry name" value="PLDc_2"/>
    <property type="match status" value="2"/>
</dbReference>
<dbReference type="PROSITE" id="PS50035">
    <property type="entry name" value="PLD"/>
    <property type="match status" value="2"/>
</dbReference>
<dbReference type="InterPro" id="IPR025202">
    <property type="entry name" value="PLD-like_dom"/>
</dbReference>
<accession>Q0FNZ8</accession>
<dbReference type="eggNOG" id="COG1502">
    <property type="taxonomic scope" value="Bacteria"/>
</dbReference>
<organism evidence="7 8">
    <name type="scientific">Salipiger bermudensis (strain DSM 26914 / JCM 13377 / KCTC 12554 / HTCC2601)</name>
    <name type="common">Pelagibaca bermudensis</name>
    <dbReference type="NCBI Taxonomy" id="314265"/>
    <lineage>
        <taxon>Bacteria</taxon>
        <taxon>Pseudomonadati</taxon>
        <taxon>Pseudomonadota</taxon>
        <taxon>Alphaproteobacteria</taxon>
        <taxon>Rhodobacterales</taxon>
        <taxon>Roseobacteraceae</taxon>
        <taxon>Salipiger</taxon>
    </lineage>
</organism>
<comment type="function">
    <text evidence="1">Could be a virulence factor.</text>
</comment>
<evidence type="ECO:0000256" key="5">
    <source>
        <dbReference type="ARBA" id="ARBA00029594"/>
    </source>
</evidence>
<feature type="domain" description="PLD phosphodiesterase" evidence="6">
    <location>
        <begin position="415"/>
        <end position="442"/>
    </location>
</feature>
<dbReference type="STRING" id="314265.R2601_21582"/>
<dbReference type="AlphaFoldDB" id="Q0FNZ8"/>
<dbReference type="GO" id="GO:0005576">
    <property type="term" value="C:extracellular region"/>
    <property type="evidence" value="ECO:0007669"/>
    <property type="project" value="UniProtKB-SubCell"/>
</dbReference>
<evidence type="ECO:0000256" key="1">
    <source>
        <dbReference type="ARBA" id="ARBA00003145"/>
    </source>
</evidence>
<dbReference type="PANTHER" id="PTHR21248">
    <property type="entry name" value="CARDIOLIPIN SYNTHASE"/>
    <property type="match status" value="1"/>
</dbReference>
<reference evidence="7 8" key="1">
    <citation type="journal article" date="2010" name="J. Bacteriol.">
        <title>Genome sequences of Pelagibaca bermudensis HTCC2601T and Maritimibacter alkaliphilus HTCC2654T, the type strains of two marine Roseobacter genera.</title>
        <authorList>
            <person name="Thrash J.C."/>
            <person name="Cho J.C."/>
            <person name="Ferriera S."/>
            <person name="Johnson J."/>
            <person name="Vergin K.L."/>
            <person name="Giovannoni S.J."/>
        </authorList>
    </citation>
    <scope>NUCLEOTIDE SEQUENCE [LARGE SCALE GENOMIC DNA]</scope>
    <source>
        <strain evidence="8">DSM 26914 / JCM 13377 / KCTC 12554 / HTCC2601</strain>
    </source>
</reference>
<dbReference type="SMART" id="SM00155">
    <property type="entry name" value="PLDc"/>
    <property type="match status" value="2"/>
</dbReference>
<comment type="caution">
    <text evidence="7">The sequence shown here is derived from an EMBL/GenBank/DDBJ whole genome shotgun (WGS) entry which is preliminary data.</text>
</comment>
<evidence type="ECO:0000256" key="4">
    <source>
        <dbReference type="ARBA" id="ARBA00022525"/>
    </source>
</evidence>
<dbReference type="GO" id="GO:0030572">
    <property type="term" value="F:phosphatidyltransferase activity"/>
    <property type="evidence" value="ECO:0007669"/>
    <property type="project" value="UniProtKB-ARBA"/>
</dbReference>
<dbReference type="OrthoDB" id="9814092at2"/>
<feature type="domain" description="PLD phosphodiesterase" evidence="6">
    <location>
        <begin position="180"/>
        <end position="207"/>
    </location>
</feature>